<dbReference type="Pfam" id="PF00085">
    <property type="entry name" value="Thioredoxin"/>
    <property type="match status" value="1"/>
</dbReference>
<keyword evidence="1" id="KW-0813">Transport</keyword>
<keyword evidence="10" id="KW-1185">Reference proteome</keyword>
<dbReference type="InterPro" id="IPR013766">
    <property type="entry name" value="Thioredoxin_domain"/>
</dbReference>
<dbReference type="PRINTS" id="PR00421">
    <property type="entry name" value="THIOREDOXIN"/>
</dbReference>
<dbReference type="PROSITE" id="PS00194">
    <property type="entry name" value="THIOREDOXIN_1"/>
    <property type="match status" value="1"/>
</dbReference>
<dbReference type="PANTHER" id="PTHR10438:SF413">
    <property type="entry name" value="THIOREDOXIN H2"/>
    <property type="match status" value="1"/>
</dbReference>
<dbReference type="GO" id="GO:0016671">
    <property type="term" value="F:oxidoreductase activity, acting on a sulfur group of donors, disulfide as acceptor"/>
    <property type="evidence" value="ECO:0007669"/>
    <property type="project" value="UniProtKB-ARBA"/>
</dbReference>
<dbReference type="Gene3D" id="3.40.30.10">
    <property type="entry name" value="Glutaredoxin"/>
    <property type="match status" value="1"/>
</dbReference>
<dbReference type="InterPro" id="IPR050620">
    <property type="entry name" value="Thioredoxin_H-type-like"/>
</dbReference>
<keyword evidence="3" id="KW-1015">Disulfide bond</keyword>
<evidence type="ECO:0000259" key="8">
    <source>
        <dbReference type="PROSITE" id="PS51352"/>
    </source>
</evidence>
<evidence type="ECO:0000256" key="7">
    <source>
        <dbReference type="SAM" id="MobiDB-lite"/>
    </source>
</evidence>
<organism evidence="9 10">
    <name type="scientific">Actinidia rufa</name>
    <dbReference type="NCBI Taxonomy" id="165716"/>
    <lineage>
        <taxon>Eukaryota</taxon>
        <taxon>Viridiplantae</taxon>
        <taxon>Streptophyta</taxon>
        <taxon>Embryophyta</taxon>
        <taxon>Tracheophyta</taxon>
        <taxon>Spermatophyta</taxon>
        <taxon>Magnoliopsida</taxon>
        <taxon>eudicotyledons</taxon>
        <taxon>Gunneridae</taxon>
        <taxon>Pentapetalae</taxon>
        <taxon>asterids</taxon>
        <taxon>Ericales</taxon>
        <taxon>Actinidiaceae</taxon>
        <taxon>Actinidia</taxon>
    </lineage>
</organism>
<keyword evidence="2" id="KW-0249">Electron transport</keyword>
<gene>
    <name evidence="9" type="ORF">Acr_27g0008980</name>
</gene>
<evidence type="ECO:0000256" key="4">
    <source>
        <dbReference type="ARBA" id="ARBA00023284"/>
    </source>
</evidence>
<accession>A0A7J0H7W3</accession>
<name>A0A7J0H7W3_9ERIC</name>
<evidence type="ECO:0000256" key="5">
    <source>
        <dbReference type="ARBA" id="ARBA00038353"/>
    </source>
</evidence>
<dbReference type="PROSITE" id="PS51352">
    <property type="entry name" value="THIOREDOXIN_2"/>
    <property type="match status" value="1"/>
</dbReference>
<reference evidence="9 10" key="1">
    <citation type="submission" date="2019-07" db="EMBL/GenBank/DDBJ databases">
        <title>De Novo Assembly of kiwifruit Actinidia rufa.</title>
        <authorList>
            <person name="Sugita-Konishi S."/>
            <person name="Sato K."/>
            <person name="Mori E."/>
            <person name="Abe Y."/>
            <person name="Kisaki G."/>
            <person name="Hamano K."/>
            <person name="Suezawa K."/>
            <person name="Otani M."/>
            <person name="Fukuda T."/>
            <person name="Manabe T."/>
            <person name="Gomi K."/>
            <person name="Tabuchi M."/>
            <person name="Akimitsu K."/>
            <person name="Kataoka I."/>
        </authorList>
    </citation>
    <scope>NUCLEOTIDE SEQUENCE [LARGE SCALE GENOMIC DNA]</scope>
    <source>
        <strain evidence="10">cv. Fuchu</strain>
    </source>
</reference>
<dbReference type="Proteomes" id="UP000585474">
    <property type="component" value="Unassembled WGS sequence"/>
</dbReference>
<evidence type="ECO:0000313" key="9">
    <source>
        <dbReference type="EMBL" id="GFZ19159.1"/>
    </source>
</evidence>
<evidence type="ECO:0000256" key="3">
    <source>
        <dbReference type="ARBA" id="ARBA00023157"/>
    </source>
</evidence>
<feature type="region of interest" description="Disordered" evidence="7">
    <location>
        <begin position="105"/>
        <end position="141"/>
    </location>
</feature>
<evidence type="ECO:0000313" key="10">
    <source>
        <dbReference type="Proteomes" id="UP000585474"/>
    </source>
</evidence>
<comment type="function">
    <text evidence="6">Participates in various redox reactions through the reversible oxidation of the active center dithiol to a disulfide. The H form is known to activate a number of cytosolic enzymes.</text>
</comment>
<dbReference type="CDD" id="cd02947">
    <property type="entry name" value="TRX_family"/>
    <property type="match status" value="1"/>
</dbReference>
<dbReference type="OrthoDB" id="2121326at2759"/>
<dbReference type="AlphaFoldDB" id="A0A7J0H7W3"/>
<dbReference type="InterPro" id="IPR017937">
    <property type="entry name" value="Thioredoxin_CS"/>
</dbReference>
<keyword evidence="4" id="KW-0676">Redox-active center</keyword>
<evidence type="ECO:0000256" key="6">
    <source>
        <dbReference type="ARBA" id="ARBA00056195"/>
    </source>
</evidence>
<proteinExistence type="inferred from homology"/>
<dbReference type="PANTHER" id="PTHR10438">
    <property type="entry name" value="THIOREDOXIN"/>
    <property type="match status" value="1"/>
</dbReference>
<dbReference type="SUPFAM" id="SSF52833">
    <property type="entry name" value="Thioredoxin-like"/>
    <property type="match status" value="1"/>
</dbReference>
<comment type="caution">
    <text evidence="9">The sequence shown here is derived from an EMBL/GenBank/DDBJ whole genome shotgun (WGS) entry which is preliminary data.</text>
</comment>
<sequence length="281" mass="31268">MFRHRPAHPIFIHKSVVFVEWERERERERERGGLVEEEERENFDSLAVADVCVGDGGRSRAMTDGLIATGISTSNPGISIVGIGQINTLRYAEYRIYESNAKAYGSGPPHQIQESHSFPTDRYHRPPLLQVSDTPLTEREREMGGSLTRLLSCGPAADASTSSSEPSSVIAFHTSDLWQRHFDASKQNSKLMVVDFSASWCGPCKFIEPAIQAMAAKFTDVEFIKIDVDELSDVAEEFGVEGMPTFVLLKQGKEVDRVVGANKEELEKKVKKHIGKPKFAA</sequence>
<dbReference type="InterPro" id="IPR036249">
    <property type="entry name" value="Thioredoxin-like_sf"/>
</dbReference>
<dbReference type="EMBL" id="BJWL01000027">
    <property type="protein sequence ID" value="GFZ19159.1"/>
    <property type="molecule type" value="Genomic_DNA"/>
</dbReference>
<comment type="similarity">
    <text evidence="5">Belongs to the thioredoxin family. Plant H-type subfamily.</text>
</comment>
<dbReference type="FunFam" id="3.40.30.10:FF:000104">
    <property type="entry name" value="Thioredoxin"/>
    <property type="match status" value="1"/>
</dbReference>
<evidence type="ECO:0000256" key="1">
    <source>
        <dbReference type="ARBA" id="ARBA00022448"/>
    </source>
</evidence>
<protein>
    <submittedName>
        <fullName evidence="9">Thioredoxin 2</fullName>
    </submittedName>
</protein>
<feature type="domain" description="Thioredoxin" evidence="8">
    <location>
        <begin position="150"/>
        <end position="275"/>
    </location>
</feature>
<evidence type="ECO:0000256" key="2">
    <source>
        <dbReference type="ARBA" id="ARBA00022982"/>
    </source>
</evidence>